<dbReference type="InterPro" id="IPR013653">
    <property type="entry name" value="GCN5-like_dom"/>
</dbReference>
<reference evidence="2 3" key="1">
    <citation type="submission" date="2016-03" db="EMBL/GenBank/DDBJ databases">
        <authorList>
            <person name="Ploux O."/>
        </authorList>
    </citation>
    <scope>NUCLEOTIDE SEQUENCE [LARGE SCALE GENOMIC DNA]</scope>
    <source>
        <strain evidence="2 3">UAMH 11012</strain>
    </source>
</reference>
<dbReference type="PANTHER" id="PTHR20958">
    <property type="entry name" value="GLYCINE N-ACYLTRANSFERASE-LIKE PROTEIN"/>
    <property type="match status" value="1"/>
</dbReference>
<dbReference type="OrthoDB" id="61870at2759"/>
<dbReference type="Gene3D" id="3.40.630.30">
    <property type="match status" value="1"/>
</dbReference>
<name>A0A1L7X1T7_9HELO</name>
<protein>
    <recommendedName>
        <fullName evidence="1">N-acetyltransferase domain-containing protein</fullName>
    </recommendedName>
</protein>
<dbReference type="SUPFAM" id="SSF55729">
    <property type="entry name" value="Acyl-CoA N-acyltransferases (Nat)"/>
    <property type="match status" value="1"/>
</dbReference>
<evidence type="ECO:0000259" key="1">
    <source>
        <dbReference type="PROSITE" id="PS51186"/>
    </source>
</evidence>
<dbReference type="GO" id="GO:0016747">
    <property type="term" value="F:acyltransferase activity, transferring groups other than amino-acyl groups"/>
    <property type="evidence" value="ECO:0007669"/>
    <property type="project" value="InterPro"/>
</dbReference>
<keyword evidence="3" id="KW-1185">Reference proteome</keyword>
<dbReference type="CDD" id="cd04301">
    <property type="entry name" value="NAT_SF"/>
    <property type="match status" value="1"/>
</dbReference>
<dbReference type="PANTHER" id="PTHR20958:SF6">
    <property type="entry name" value="GLYCINE N-ACYLTRANSFERASE-LIKE PROTEIN"/>
    <property type="match status" value="1"/>
</dbReference>
<dbReference type="InterPro" id="IPR053225">
    <property type="entry name" value="Acyl-CoA_N-acyltransferase"/>
</dbReference>
<dbReference type="InterPro" id="IPR000182">
    <property type="entry name" value="GNAT_dom"/>
</dbReference>
<dbReference type="EMBL" id="FJOG01000013">
    <property type="protein sequence ID" value="CZR58939.1"/>
    <property type="molecule type" value="Genomic_DNA"/>
</dbReference>
<dbReference type="PROSITE" id="PS51186">
    <property type="entry name" value="GNAT"/>
    <property type="match status" value="1"/>
</dbReference>
<dbReference type="InterPro" id="IPR016181">
    <property type="entry name" value="Acyl_CoA_acyltransferase"/>
</dbReference>
<dbReference type="STRING" id="576137.A0A1L7X1T7"/>
<sequence>MEVPPEISRLDLVASNKEKPVQLFRWTQEEALQAFPPILYPHLPYSNPLYNRMKAPHNTPPRHCLFAATFPPGTTAMLEIYTLIFADRSRHEESQIWTFNSLNTTTEPLSASQQTTLTAHVEATVDFLKGVSIPEAPGWPFSPILKFACQHGHWRTSILEIGEARDAVPRQTHWNQWLVKTSTISSLPAASKAQPEEYIVTRVPDNQLDIVISTSSIPRQPSTYKMLPSVGIMNTEGKLAAWAYVGIDGSIATLYVLPDFRGKGLSSIIARELLARLERGEFADLGYDGKSGWVHADVYDGNAGSEAVMRGLGGTIWWKSSYIWIDSARF</sequence>
<proteinExistence type="predicted"/>
<dbReference type="Proteomes" id="UP000184330">
    <property type="component" value="Unassembled WGS sequence"/>
</dbReference>
<gene>
    <name evidence="2" type="ORF">PAC_08831</name>
</gene>
<dbReference type="AlphaFoldDB" id="A0A1L7X1T7"/>
<feature type="domain" description="N-acetyltransferase" evidence="1">
    <location>
        <begin position="182"/>
        <end position="330"/>
    </location>
</feature>
<organism evidence="2 3">
    <name type="scientific">Phialocephala subalpina</name>
    <dbReference type="NCBI Taxonomy" id="576137"/>
    <lineage>
        <taxon>Eukaryota</taxon>
        <taxon>Fungi</taxon>
        <taxon>Dikarya</taxon>
        <taxon>Ascomycota</taxon>
        <taxon>Pezizomycotina</taxon>
        <taxon>Leotiomycetes</taxon>
        <taxon>Helotiales</taxon>
        <taxon>Mollisiaceae</taxon>
        <taxon>Phialocephala</taxon>
        <taxon>Phialocephala fortinii species complex</taxon>
    </lineage>
</organism>
<accession>A0A1L7X1T7</accession>
<dbReference type="Pfam" id="PF08445">
    <property type="entry name" value="FR47"/>
    <property type="match status" value="1"/>
</dbReference>
<evidence type="ECO:0000313" key="3">
    <source>
        <dbReference type="Proteomes" id="UP000184330"/>
    </source>
</evidence>
<evidence type="ECO:0000313" key="2">
    <source>
        <dbReference type="EMBL" id="CZR58939.1"/>
    </source>
</evidence>